<feature type="region of interest" description="Disordered" evidence="1">
    <location>
        <begin position="41"/>
        <end position="70"/>
    </location>
</feature>
<comment type="caution">
    <text evidence="2">The sequence shown here is derived from an EMBL/GenBank/DDBJ whole genome shotgun (WGS) entry which is preliminary data.</text>
</comment>
<accession>A0ABD1SFQ0</accession>
<evidence type="ECO:0000256" key="1">
    <source>
        <dbReference type="SAM" id="MobiDB-lite"/>
    </source>
</evidence>
<gene>
    <name evidence="2" type="ORF">Adt_25112</name>
</gene>
<dbReference type="Pfam" id="PF05097">
    <property type="entry name" value="DUF688"/>
    <property type="match status" value="1"/>
</dbReference>
<keyword evidence="3" id="KW-1185">Reference proteome</keyword>
<feature type="region of interest" description="Disordered" evidence="1">
    <location>
        <begin position="87"/>
        <end position="113"/>
    </location>
</feature>
<name>A0ABD1SFQ0_9LAMI</name>
<dbReference type="AlphaFoldDB" id="A0ABD1SFQ0"/>
<dbReference type="PANTHER" id="PTHR33696:SF3">
    <property type="entry name" value="FLZ-TYPE DOMAIN-CONTAINING PROTEIN"/>
    <property type="match status" value="1"/>
</dbReference>
<feature type="region of interest" description="Disordered" evidence="1">
    <location>
        <begin position="1"/>
        <end position="28"/>
    </location>
</feature>
<dbReference type="EMBL" id="JBFOLK010000007">
    <property type="protein sequence ID" value="KAL2499562.1"/>
    <property type="molecule type" value="Genomic_DNA"/>
</dbReference>
<reference evidence="3" key="1">
    <citation type="submission" date="2024-07" db="EMBL/GenBank/DDBJ databases">
        <title>Two chromosome-level genome assemblies of Korean endemic species Abeliophyllum distichum and Forsythia ovata (Oleaceae).</title>
        <authorList>
            <person name="Jang H."/>
        </authorList>
    </citation>
    <scope>NUCLEOTIDE SEQUENCE [LARGE SCALE GENOMIC DNA]</scope>
</reference>
<dbReference type="Proteomes" id="UP001604336">
    <property type="component" value="Unassembled WGS sequence"/>
</dbReference>
<evidence type="ECO:0000313" key="3">
    <source>
        <dbReference type="Proteomes" id="UP001604336"/>
    </source>
</evidence>
<protein>
    <submittedName>
        <fullName evidence="2">Uncharacterized protein</fullName>
    </submittedName>
</protein>
<evidence type="ECO:0000313" key="2">
    <source>
        <dbReference type="EMBL" id="KAL2499562.1"/>
    </source>
</evidence>
<organism evidence="2 3">
    <name type="scientific">Abeliophyllum distichum</name>
    <dbReference type="NCBI Taxonomy" id="126358"/>
    <lineage>
        <taxon>Eukaryota</taxon>
        <taxon>Viridiplantae</taxon>
        <taxon>Streptophyta</taxon>
        <taxon>Embryophyta</taxon>
        <taxon>Tracheophyta</taxon>
        <taxon>Spermatophyta</taxon>
        <taxon>Magnoliopsida</taxon>
        <taxon>eudicotyledons</taxon>
        <taxon>Gunneridae</taxon>
        <taxon>Pentapetalae</taxon>
        <taxon>asterids</taxon>
        <taxon>lamiids</taxon>
        <taxon>Lamiales</taxon>
        <taxon>Oleaceae</taxon>
        <taxon>Forsythieae</taxon>
        <taxon>Abeliophyllum</taxon>
    </lineage>
</organism>
<dbReference type="InterPro" id="IPR007789">
    <property type="entry name" value="DUF688"/>
</dbReference>
<feature type="compositionally biased region" description="Polar residues" evidence="1">
    <location>
        <begin position="104"/>
        <end position="113"/>
    </location>
</feature>
<proteinExistence type="predicted"/>
<sequence length="151" mass="16775">MSHRKVHSQGCVPFSWEEKPGLPKFTHLQKSSTDNFKVDPVQGVKNIPVPSPPCGASQPPRRSHSIKGMRWQDDPFLAALKACTKGVSRNHGRYPGGKEGQIKGNGNNSSKSVFSCKQSCDVESNNFVRFSNLPPLPRERYKAKPFVKNSQ</sequence>
<feature type="region of interest" description="Disordered" evidence="1">
    <location>
        <begin position="130"/>
        <end position="151"/>
    </location>
</feature>
<dbReference type="PANTHER" id="PTHR33696">
    <property type="entry name" value="T22J18.15-RELATED"/>
    <property type="match status" value="1"/>
</dbReference>